<feature type="compositionally biased region" description="Polar residues" evidence="5">
    <location>
        <begin position="89"/>
        <end position="99"/>
    </location>
</feature>
<evidence type="ECO:0000313" key="8">
    <source>
        <dbReference type="EMBL" id="PIA98949.1"/>
    </source>
</evidence>
<dbReference type="GO" id="GO:0005739">
    <property type="term" value="C:mitochondrion"/>
    <property type="evidence" value="ECO:0007669"/>
    <property type="project" value="UniProtKB-SubCell"/>
</dbReference>
<sequence>MKITTKEEEQEHYNATLKGGFGGGAAGLAAGALGVYAASARYPAFRSLTLPFRAFLVSSAGTFAAIIGADSYSRRFEASRQPGRDYQDEQSSLQEQLDAQRTQSEKVKAWLSDNRYSLVMGSWVASISAAMGIVGKNPYLSTQQKLVQARVYAQGFTLAAVIISLAFEGNDRMKGSGRWETVKVLDPNDPTHKHMIEKKIHHERYAGEDQWMDMVEAEEQRMKERERAVKQREQLTNGNGNGKGKKKEQHHEDQLKGKPEESKEEKLNAA</sequence>
<feature type="compositionally biased region" description="Basic and acidic residues" evidence="5">
    <location>
        <begin position="249"/>
        <end position="270"/>
    </location>
</feature>
<evidence type="ECO:0000313" key="10">
    <source>
        <dbReference type="Proteomes" id="UP000230605"/>
    </source>
</evidence>
<feature type="transmembrane region" description="Helical" evidence="6">
    <location>
        <begin position="52"/>
        <end position="72"/>
    </location>
</feature>
<feature type="transmembrane region" description="Helical" evidence="6">
    <location>
        <begin position="116"/>
        <end position="135"/>
    </location>
</feature>
<feature type="region of interest" description="Disordered" evidence="5">
    <location>
        <begin position="219"/>
        <end position="270"/>
    </location>
</feature>
<dbReference type="PANTHER" id="PTHR28018:SF3">
    <property type="entry name" value="RESPIRATORY SUPERCOMPLEX FACTOR 2, MITOCHONDRIAL"/>
    <property type="match status" value="1"/>
</dbReference>
<dbReference type="Pfam" id="PF04588">
    <property type="entry name" value="HIG_1_N"/>
    <property type="match status" value="1"/>
</dbReference>
<keyword evidence="11" id="KW-1185">Reference proteome</keyword>
<gene>
    <name evidence="8" type="ORF">CB0940_03417</name>
    <name evidence="9" type="ORF">RHO25_005213</name>
</gene>
<dbReference type="PROSITE" id="PS51503">
    <property type="entry name" value="HIG1"/>
    <property type="match status" value="1"/>
</dbReference>
<protein>
    <submittedName>
        <fullName evidence="8">Respiratory supercomplex factor 2</fullName>
    </submittedName>
</protein>
<evidence type="ECO:0000256" key="4">
    <source>
        <dbReference type="ARBA" id="ARBA00023136"/>
    </source>
</evidence>
<evidence type="ECO:0000256" key="2">
    <source>
        <dbReference type="ARBA" id="ARBA00022692"/>
    </source>
</evidence>
<dbReference type="OrthoDB" id="1915122at2759"/>
<evidence type="ECO:0000259" key="7">
    <source>
        <dbReference type="PROSITE" id="PS51503"/>
    </source>
</evidence>
<feature type="transmembrane region" description="Helical" evidence="6">
    <location>
        <begin position="21"/>
        <end position="40"/>
    </location>
</feature>
<feature type="domain" description="HIG1" evidence="7">
    <location>
        <begin position="88"/>
        <end position="179"/>
    </location>
</feature>
<reference evidence="8 10" key="1">
    <citation type="submission" date="2015-10" db="EMBL/GenBank/DDBJ databases">
        <title>The cercosporin biosynthetic gene cluster was horizontally transferred to several fungal lineages and shown to be expanded in Cercospora beticola based on microsynteny with recipient genomes.</title>
        <authorList>
            <person name="De Jonge R."/>
            <person name="Ebert M.K."/>
            <person name="Suttle J.C."/>
            <person name="Jurick Ii W.M."/>
            <person name="Secor G.A."/>
            <person name="Thomma B.P."/>
            <person name="Van De Peer Y."/>
            <person name="Bolton M.D."/>
        </authorList>
    </citation>
    <scope>NUCLEOTIDE SEQUENCE [LARGE SCALE GENOMIC DNA]</scope>
    <source>
        <strain evidence="8 10">09-40</strain>
    </source>
</reference>
<evidence type="ECO:0000313" key="9">
    <source>
        <dbReference type="EMBL" id="WPB00593.1"/>
    </source>
</evidence>
<organism evidence="8 10">
    <name type="scientific">Cercospora beticola</name>
    <name type="common">Sugarbeet leaf spot fungus</name>
    <dbReference type="NCBI Taxonomy" id="122368"/>
    <lineage>
        <taxon>Eukaryota</taxon>
        <taxon>Fungi</taxon>
        <taxon>Dikarya</taxon>
        <taxon>Ascomycota</taxon>
        <taxon>Pezizomycotina</taxon>
        <taxon>Dothideomycetes</taxon>
        <taxon>Dothideomycetidae</taxon>
        <taxon>Mycosphaerellales</taxon>
        <taxon>Mycosphaerellaceae</taxon>
        <taxon>Cercospora</taxon>
    </lineage>
</organism>
<evidence type="ECO:0000256" key="3">
    <source>
        <dbReference type="ARBA" id="ARBA00022989"/>
    </source>
</evidence>
<dbReference type="InterPro" id="IPR007667">
    <property type="entry name" value="Hypoxia_induced_domain"/>
</dbReference>
<dbReference type="InterPro" id="IPR040153">
    <property type="entry name" value="Rcf2"/>
</dbReference>
<evidence type="ECO:0000256" key="1">
    <source>
        <dbReference type="ARBA" id="ARBA00004173"/>
    </source>
</evidence>
<comment type="subcellular location">
    <subcellularLocation>
        <location evidence="1">Mitochondrion</location>
    </subcellularLocation>
</comment>
<dbReference type="EMBL" id="LKMD01000101">
    <property type="protein sequence ID" value="PIA98949.1"/>
    <property type="molecule type" value="Genomic_DNA"/>
</dbReference>
<dbReference type="PANTHER" id="PTHR28018">
    <property type="entry name" value="RESPIRATORY SUPERCOMPLEX FACTOR 2, MITOCHONDRIAL"/>
    <property type="match status" value="1"/>
</dbReference>
<proteinExistence type="predicted"/>
<accession>A0A2G5I2E2</accession>
<evidence type="ECO:0000313" key="11">
    <source>
        <dbReference type="Proteomes" id="UP001302367"/>
    </source>
</evidence>
<keyword evidence="2 6" id="KW-0812">Transmembrane</keyword>
<dbReference type="Proteomes" id="UP001302367">
    <property type="component" value="Chromosome 3"/>
</dbReference>
<dbReference type="Proteomes" id="UP000230605">
    <property type="component" value="Chromosome 3"/>
</dbReference>
<keyword evidence="3 6" id="KW-1133">Transmembrane helix</keyword>
<dbReference type="GO" id="GO:0033617">
    <property type="term" value="P:mitochondrial respiratory chain complex IV assembly"/>
    <property type="evidence" value="ECO:0007669"/>
    <property type="project" value="TreeGrafter"/>
</dbReference>
<feature type="region of interest" description="Disordered" evidence="5">
    <location>
        <begin position="78"/>
        <end position="99"/>
    </location>
</feature>
<feature type="transmembrane region" description="Helical" evidence="6">
    <location>
        <begin position="147"/>
        <end position="167"/>
    </location>
</feature>
<feature type="compositionally biased region" description="Basic and acidic residues" evidence="5">
    <location>
        <begin position="219"/>
        <end position="233"/>
    </location>
</feature>
<keyword evidence="4 6" id="KW-0472">Membrane</keyword>
<feature type="compositionally biased region" description="Basic and acidic residues" evidence="5">
    <location>
        <begin position="78"/>
        <end position="87"/>
    </location>
</feature>
<dbReference type="EMBL" id="CP134186">
    <property type="protein sequence ID" value="WPB00593.1"/>
    <property type="molecule type" value="Genomic_DNA"/>
</dbReference>
<evidence type="ECO:0000256" key="5">
    <source>
        <dbReference type="SAM" id="MobiDB-lite"/>
    </source>
</evidence>
<name>A0A2G5I2E2_CERBT</name>
<evidence type="ECO:0000256" key="6">
    <source>
        <dbReference type="SAM" id="Phobius"/>
    </source>
</evidence>
<dbReference type="AlphaFoldDB" id="A0A2G5I2E2"/>
<reference evidence="9 11" key="2">
    <citation type="submission" date="2023-09" db="EMBL/GenBank/DDBJ databases">
        <title>Complete-Gapless Cercospora beticola genome.</title>
        <authorList>
            <person name="Wyatt N.A."/>
            <person name="Spanner R.E."/>
            <person name="Bolton M.D."/>
        </authorList>
    </citation>
    <scope>NUCLEOTIDE SEQUENCE [LARGE SCALE GENOMIC DNA]</scope>
    <source>
        <strain evidence="9">Cb09-40</strain>
    </source>
</reference>